<protein>
    <submittedName>
        <fullName evidence="1">Uncharacterized protein</fullName>
    </submittedName>
</protein>
<evidence type="ECO:0000313" key="2">
    <source>
        <dbReference type="Proteomes" id="UP001374535"/>
    </source>
</evidence>
<keyword evidence="2" id="KW-1185">Reference proteome</keyword>
<dbReference type="Gene3D" id="3.90.120.10">
    <property type="entry name" value="DNA Methylase, subunit A, domain 2"/>
    <property type="match status" value="1"/>
</dbReference>
<sequence>MITSCRIPKKKGTCFRDLPGVLVGTDNKVEWDPDMERVYLVSGKPLIPDYAMSFVNETSSKPFARLWWDETVPTVVTRAKPHNQVILHPEQDRVFTIGENARLQGIPDFYKLCRQVKEQVCNISFHHDVHYFQP</sequence>
<evidence type="ECO:0000313" key="1">
    <source>
        <dbReference type="EMBL" id="WVZ01597.1"/>
    </source>
</evidence>
<gene>
    <name evidence="1" type="ORF">V8G54_027666</name>
</gene>
<dbReference type="EMBL" id="CP144693">
    <property type="protein sequence ID" value="WVZ01597.1"/>
    <property type="molecule type" value="Genomic_DNA"/>
</dbReference>
<accession>A0AAQ3N320</accession>
<dbReference type="GO" id="GO:0003677">
    <property type="term" value="F:DNA binding"/>
    <property type="evidence" value="ECO:0007669"/>
    <property type="project" value="TreeGrafter"/>
</dbReference>
<dbReference type="PANTHER" id="PTHR10629">
    <property type="entry name" value="CYTOSINE-SPECIFIC METHYLTRANSFERASE"/>
    <property type="match status" value="1"/>
</dbReference>
<dbReference type="PANTHER" id="PTHR10629:SF50">
    <property type="entry name" value="DNA (CYTOSINE-5)-METHYLTRANSFERASE CMT3"/>
    <property type="match status" value="1"/>
</dbReference>
<reference evidence="1 2" key="1">
    <citation type="journal article" date="2023" name="Life. Sci Alliance">
        <title>Evolutionary insights into 3D genome organization and epigenetic landscape of Vigna mungo.</title>
        <authorList>
            <person name="Junaid A."/>
            <person name="Singh B."/>
            <person name="Bhatia S."/>
        </authorList>
    </citation>
    <scope>NUCLEOTIDE SEQUENCE [LARGE SCALE GENOMIC DNA]</scope>
    <source>
        <strain evidence="1">Urdbean</strain>
    </source>
</reference>
<dbReference type="InterPro" id="IPR029063">
    <property type="entry name" value="SAM-dependent_MTases_sf"/>
</dbReference>
<dbReference type="GO" id="GO:0044027">
    <property type="term" value="P:negative regulation of gene expression via chromosomal CpG island methylation"/>
    <property type="evidence" value="ECO:0007669"/>
    <property type="project" value="TreeGrafter"/>
</dbReference>
<name>A0AAQ3N320_VIGMU</name>
<dbReference type="GO" id="GO:0005634">
    <property type="term" value="C:nucleus"/>
    <property type="evidence" value="ECO:0007669"/>
    <property type="project" value="TreeGrafter"/>
</dbReference>
<dbReference type="AlphaFoldDB" id="A0AAQ3N320"/>
<dbReference type="InterPro" id="IPR050390">
    <property type="entry name" value="C5-Methyltransferase"/>
</dbReference>
<proteinExistence type="predicted"/>
<dbReference type="SUPFAM" id="SSF53335">
    <property type="entry name" value="S-adenosyl-L-methionine-dependent methyltransferases"/>
    <property type="match status" value="1"/>
</dbReference>
<organism evidence="1 2">
    <name type="scientific">Vigna mungo</name>
    <name type="common">Black gram</name>
    <name type="synonym">Phaseolus mungo</name>
    <dbReference type="NCBI Taxonomy" id="3915"/>
    <lineage>
        <taxon>Eukaryota</taxon>
        <taxon>Viridiplantae</taxon>
        <taxon>Streptophyta</taxon>
        <taxon>Embryophyta</taxon>
        <taxon>Tracheophyta</taxon>
        <taxon>Spermatophyta</taxon>
        <taxon>Magnoliopsida</taxon>
        <taxon>eudicotyledons</taxon>
        <taxon>Gunneridae</taxon>
        <taxon>Pentapetalae</taxon>
        <taxon>rosids</taxon>
        <taxon>fabids</taxon>
        <taxon>Fabales</taxon>
        <taxon>Fabaceae</taxon>
        <taxon>Papilionoideae</taxon>
        <taxon>50 kb inversion clade</taxon>
        <taxon>NPAAA clade</taxon>
        <taxon>indigoferoid/millettioid clade</taxon>
        <taxon>Phaseoleae</taxon>
        <taxon>Vigna</taxon>
    </lineage>
</organism>
<dbReference type="Proteomes" id="UP001374535">
    <property type="component" value="Chromosome 8"/>
</dbReference>
<dbReference type="GO" id="GO:0003886">
    <property type="term" value="F:DNA (cytosine-5-)-methyltransferase activity"/>
    <property type="evidence" value="ECO:0007669"/>
    <property type="project" value="TreeGrafter"/>
</dbReference>